<dbReference type="InterPro" id="IPR041562">
    <property type="entry name" value="MCM_lid"/>
</dbReference>
<evidence type="ECO:0000256" key="2">
    <source>
        <dbReference type="ARBA" id="ARBA00008010"/>
    </source>
</evidence>
<dbReference type="GO" id="GO:0006271">
    <property type="term" value="P:DNA strand elongation involved in DNA replication"/>
    <property type="evidence" value="ECO:0007669"/>
    <property type="project" value="TreeGrafter"/>
</dbReference>
<dbReference type="PROSITE" id="PS50051">
    <property type="entry name" value="MCM_2"/>
    <property type="match status" value="1"/>
</dbReference>
<dbReference type="PANTHER" id="PTHR11630">
    <property type="entry name" value="DNA REPLICATION LICENSING FACTOR MCM FAMILY MEMBER"/>
    <property type="match status" value="1"/>
</dbReference>
<evidence type="ECO:0000256" key="9">
    <source>
        <dbReference type="ARBA" id="ARBA00023242"/>
    </source>
</evidence>
<evidence type="ECO:0000256" key="12">
    <source>
        <dbReference type="RuleBase" id="RU368061"/>
    </source>
</evidence>
<comment type="function">
    <text evidence="12">Acts as component of the MCM2-7 complex (MCM complex) which is the replicative helicase essential for 'once per cell cycle' DNA replication initiation and elongation in eukaryotic cells. The active ATPase sites in the MCM2-7 ring are formed through the interaction surfaces of two neighboring subunits such that a critical structure of a conserved arginine finger motif is provided in trans relative to the ATP-binding site of the Walker A box of the adjacent subunit. The six ATPase active sites, however, are likely to contribute differentially to the complex helicase activity.</text>
</comment>
<dbReference type="eggNOG" id="KOG0479">
    <property type="taxonomic scope" value="Eukaryota"/>
</dbReference>
<proteinExistence type="inferred from homology"/>
<evidence type="ECO:0000256" key="4">
    <source>
        <dbReference type="ARBA" id="ARBA00022741"/>
    </source>
</evidence>
<dbReference type="Gene3D" id="3.30.1640.10">
    <property type="entry name" value="mini-chromosome maintenance (MCM) complex, chain A, domain 1"/>
    <property type="match status" value="1"/>
</dbReference>
<dbReference type="InParanoid" id="F2U872"/>
<evidence type="ECO:0000256" key="10">
    <source>
        <dbReference type="ARBA" id="ARBA00047995"/>
    </source>
</evidence>
<comment type="similarity">
    <text evidence="2 11">Belongs to the MCM family.</text>
</comment>
<organism evidence="16">
    <name type="scientific">Salpingoeca rosetta (strain ATCC 50818 / BSB-021)</name>
    <dbReference type="NCBI Taxonomy" id="946362"/>
    <lineage>
        <taxon>Eukaryota</taxon>
        <taxon>Choanoflagellata</taxon>
        <taxon>Craspedida</taxon>
        <taxon>Salpingoecidae</taxon>
        <taxon>Salpingoeca</taxon>
    </lineage>
</organism>
<dbReference type="RefSeq" id="XP_004994403.1">
    <property type="nucleotide sequence ID" value="XM_004994346.1"/>
</dbReference>
<dbReference type="GO" id="GO:0017116">
    <property type="term" value="F:single-stranded DNA helicase activity"/>
    <property type="evidence" value="ECO:0007669"/>
    <property type="project" value="TreeGrafter"/>
</dbReference>
<feature type="region of interest" description="Disordered" evidence="13">
    <location>
        <begin position="730"/>
        <end position="794"/>
    </location>
</feature>
<comment type="subcellular location">
    <subcellularLocation>
        <location evidence="1 12">Nucleus</location>
    </subcellularLocation>
</comment>
<dbReference type="InterPro" id="IPR027417">
    <property type="entry name" value="P-loop_NTPase"/>
</dbReference>
<dbReference type="InterPro" id="IPR033762">
    <property type="entry name" value="MCM_OB"/>
</dbReference>
<dbReference type="Pfam" id="PF17855">
    <property type="entry name" value="MCM_lid"/>
    <property type="match status" value="1"/>
</dbReference>
<evidence type="ECO:0000256" key="1">
    <source>
        <dbReference type="ARBA" id="ARBA00004123"/>
    </source>
</evidence>
<dbReference type="InterPro" id="IPR056575">
    <property type="entry name" value="WH_MCM3_C"/>
</dbReference>
<dbReference type="GO" id="GO:0016887">
    <property type="term" value="F:ATP hydrolysis activity"/>
    <property type="evidence" value="ECO:0007669"/>
    <property type="project" value="RHEA"/>
</dbReference>
<dbReference type="InterPro" id="IPR001208">
    <property type="entry name" value="MCM_dom"/>
</dbReference>
<dbReference type="GeneID" id="16074982"/>
<dbReference type="AlphaFoldDB" id="F2U872"/>
<evidence type="ECO:0000259" key="14">
    <source>
        <dbReference type="PROSITE" id="PS50051"/>
    </source>
</evidence>
<dbReference type="Pfam" id="PF17207">
    <property type="entry name" value="MCM_OB"/>
    <property type="match status" value="1"/>
</dbReference>
<name>F2U872_SALR5</name>
<dbReference type="KEGG" id="sre:PTSG_04316"/>
<evidence type="ECO:0000256" key="13">
    <source>
        <dbReference type="SAM" id="MobiDB-lite"/>
    </source>
</evidence>
<dbReference type="STRING" id="946362.F2U872"/>
<keyword evidence="7 11" id="KW-0067">ATP-binding</keyword>
<dbReference type="InterPro" id="IPR008046">
    <property type="entry name" value="Mcm3"/>
</dbReference>
<dbReference type="FunCoup" id="F2U872">
    <property type="interactions" value="1154"/>
</dbReference>
<dbReference type="EMBL" id="GL832964">
    <property type="protein sequence ID" value="EGD72580.1"/>
    <property type="molecule type" value="Genomic_DNA"/>
</dbReference>
<dbReference type="GO" id="GO:1902975">
    <property type="term" value="P:mitotic DNA replication initiation"/>
    <property type="evidence" value="ECO:0007669"/>
    <property type="project" value="TreeGrafter"/>
</dbReference>
<evidence type="ECO:0000313" key="16">
    <source>
        <dbReference type="Proteomes" id="UP000007799"/>
    </source>
</evidence>
<feature type="domain" description="MCM C-terminal AAA(+) ATPase" evidence="14">
    <location>
        <begin position="294"/>
        <end position="500"/>
    </location>
</feature>
<comment type="subunit">
    <text evidence="12">Component of the MCM2-7 complex.</text>
</comment>
<dbReference type="Pfam" id="PF14551">
    <property type="entry name" value="MCM_N"/>
    <property type="match status" value="1"/>
</dbReference>
<dbReference type="Pfam" id="PF00493">
    <property type="entry name" value="MCM"/>
    <property type="match status" value="1"/>
</dbReference>
<evidence type="ECO:0000256" key="11">
    <source>
        <dbReference type="RuleBase" id="RU004070"/>
    </source>
</evidence>
<keyword evidence="9 12" id="KW-0539">Nucleus</keyword>
<dbReference type="Proteomes" id="UP000007799">
    <property type="component" value="Unassembled WGS sequence"/>
</dbReference>
<keyword evidence="4 11" id="KW-0547">Nucleotide-binding</keyword>
<keyword evidence="5 12" id="KW-0378">Hydrolase</keyword>
<protein>
    <recommendedName>
        <fullName evidence="12">DNA replication licensing factor MCM3</fullName>
        <ecNumber evidence="12">3.6.4.12</ecNumber>
    </recommendedName>
</protein>
<evidence type="ECO:0000256" key="3">
    <source>
        <dbReference type="ARBA" id="ARBA00022705"/>
    </source>
</evidence>
<dbReference type="SUPFAM" id="SSF50249">
    <property type="entry name" value="Nucleic acid-binding proteins"/>
    <property type="match status" value="1"/>
</dbReference>
<dbReference type="GO" id="GO:0000727">
    <property type="term" value="P:double-strand break repair via break-induced replication"/>
    <property type="evidence" value="ECO:0007669"/>
    <property type="project" value="TreeGrafter"/>
</dbReference>
<dbReference type="Gene3D" id="3.40.50.300">
    <property type="entry name" value="P-loop containing nucleotide triphosphate hydrolases"/>
    <property type="match status" value="2"/>
</dbReference>
<feature type="compositionally biased region" description="Low complexity" evidence="13">
    <location>
        <begin position="709"/>
        <end position="718"/>
    </location>
</feature>
<sequence>MADLREELQPRKAKWLAFLEDVSKDGFYNDKIEDMIQKEQNRLIININDVRKEDPELARETMTSPMLEVTAAQLALKELVDTKDSAYSTKEGSFFVGFSGSFGAHHVTPRGLSADLLGRLVCVDGIVSKCSLVHPKVVKSVHYCPQTKLSLERTYRDATSIDGLPTYGLYPREDDQGNPLVTEYGYSVYKNHQRMTIQEMPERAPTGQLPRSIDVILDDDLVDTAKPGDRVQIVGIYRALPNKRGGTTSGVFRTVLLGNTVRQLEKEVQMPSLTDTDIKNILKISKRKRGRDTPFHLLARSLAPSIYGNDEIKMGILCLLLGGTEKNLKRGGHIRGCGEDEGDGGGGGVVFLVLYLLCACVRSVRTLFSSSHRQPFTAAVSRTRTHTHTLTPSYAHTYTLTPSYIHTHTCSHAQQQLDDTLILALRHGSTKFISAGIHTSLNARCSVLAAANPVYGQYDPYSTPTDNIGLPDSLLSRFDLLFIVLDKMDPEVDSKLAGHVLKSHLYRRPGESEGEALRMETAGDTVIVEPPEDEDEEETDVWAAHQPGMARRRGRARILSVDFVKKYIMYARARCQPKLTEDAAEFISDAYSTLRSREHDDKTLPVTARTLETMIRLSTAHAKSRLSQTVDRADAEVAMDLINFAYYNEAKPLAKPRKKRHPDHDDSDSDSDDGVDGGDRMPSTPKPKQKPRATATPTRKAARKANGQSDASPAKSSAFSKARSATAASGAYDPYDFDAPTTAAGEEQPAKKAKQSSSSSSATTTTAAADGDENGTAQAQEEEEEEEAAAGTAISADEMNRFKAAVLAVYKSLKHETVQISELLDALAKQGMTLTEEEARDRLAIMQENNLVYVSDDTVFLV</sequence>
<dbReference type="GO" id="GO:0042555">
    <property type="term" value="C:MCM complex"/>
    <property type="evidence" value="ECO:0007669"/>
    <property type="project" value="UniProtKB-UniRule"/>
</dbReference>
<evidence type="ECO:0000256" key="7">
    <source>
        <dbReference type="ARBA" id="ARBA00022840"/>
    </source>
</evidence>
<dbReference type="EC" id="3.6.4.12" evidence="12"/>
<evidence type="ECO:0000256" key="5">
    <source>
        <dbReference type="ARBA" id="ARBA00022801"/>
    </source>
</evidence>
<feature type="compositionally biased region" description="Acidic residues" evidence="13">
    <location>
        <begin position="665"/>
        <end position="676"/>
    </location>
</feature>
<dbReference type="PANTHER" id="PTHR11630:SF46">
    <property type="entry name" value="DNA REPLICATION LICENSING FACTOR MCM3-RELATED"/>
    <property type="match status" value="1"/>
</dbReference>
<dbReference type="OrthoDB" id="1882346at2759"/>
<dbReference type="SMART" id="SM00350">
    <property type="entry name" value="MCM"/>
    <property type="match status" value="1"/>
</dbReference>
<dbReference type="FunFam" id="2.20.28.10:FF:000008">
    <property type="entry name" value="DNA helicase"/>
    <property type="match status" value="1"/>
</dbReference>
<dbReference type="Pfam" id="PF23191">
    <property type="entry name" value="WHD_MCM3_C"/>
    <property type="match status" value="1"/>
</dbReference>
<keyword evidence="3 12" id="KW-0235">DNA replication</keyword>
<dbReference type="InterPro" id="IPR027925">
    <property type="entry name" value="MCM_N"/>
</dbReference>
<gene>
    <name evidence="15" type="ORF">PTSG_04316</name>
</gene>
<dbReference type="InterPro" id="IPR012340">
    <property type="entry name" value="NA-bd_OB-fold"/>
</dbReference>
<dbReference type="GO" id="GO:0003697">
    <property type="term" value="F:single-stranded DNA binding"/>
    <property type="evidence" value="ECO:0007669"/>
    <property type="project" value="TreeGrafter"/>
</dbReference>
<dbReference type="GO" id="GO:0005634">
    <property type="term" value="C:nucleus"/>
    <property type="evidence" value="ECO:0007669"/>
    <property type="project" value="UniProtKB-SubCell"/>
</dbReference>
<dbReference type="SUPFAM" id="SSF52540">
    <property type="entry name" value="P-loop containing nucleoside triphosphate hydrolases"/>
    <property type="match status" value="1"/>
</dbReference>
<dbReference type="PRINTS" id="PR01659">
    <property type="entry name" value="MCMPROTEIN3"/>
</dbReference>
<evidence type="ECO:0000313" key="15">
    <source>
        <dbReference type="EMBL" id="EGD72580.1"/>
    </source>
</evidence>
<dbReference type="Gene3D" id="2.20.28.10">
    <property type="match status" value="1"/>
</dbReference>
<dbReference type="PRINTS" id="PR01657">
    <property type="entry name" value="MCMFAMILY"/>
</dbReference>
<reference evidence="15" key="1">
    <citation type="submission" date="2009-08" db="EMBL/GenBank/DDBJ databases">
        <title>Annotation of Salpingoeca rosetta.</title>
        <authorList>
            <consortium name="The Broad Institute Genome Sequencing Platform"/>
            <person name="Russ C."/>
            <person name="Cuomo C."/>
            <person name="Burger G."/>
            <person name="Gray M.W."/>
            <person name="Holland P.W.H."/>
            <person name="King N."/>
            <person name="Lang F.B.F."/>
            <person name="Roger A.J."/>
            <person name="Ruiz-Trillo I."/>
            <person name="Young S.K."/>
            <person name="Zeng Q."/>
            <person name="Gargeya S."/>
            <person name="Alvarado L."/>
            <person name="Berlin A."/>
            <person name="Chapman S.B."/>
            <person name="Chen Z."/>
            <person name="Freedman E."/>
            <person name="Gellesch M."/>
            <person name="Goldberg J."/>
            <person name="Griggs A."/>
            <person name="Gujja S."/>
            <person name="Heilman E."/>
            <person name="Heiman D."/>
            <person name="Howarth C."/>
            <person name="Mehta T."/>
            <person name="Neiman D."/>
            <person name="Pearson M."/>
            <person name="Roberts A."/>
            <person name="Saif S."/>
            <person name="Shea T."/>
            <person name="Shenoy N."/>
            <person name="Sisk P."/>
            <person name="Stolte C."/>
            <person name="Sykes S."/>
            <person name="White J."/>
            <person name="Yandava C."/>
            <person name="Haas B."/>
            <person name="Nusbaum C."/>
            <person name="Birren B."/>
        </authorList>
    </citation>
    <scope>NUCLEOTIDE SEQUENCE [LARGE SCALE GENOMIC DNA]</scope>
    <source>
        <strain evidence="15">ATCC 50818</strain>
    </source>
</reference>
<keyword evidence="6 12" id="KW-0347">Helicase</keyword>
<dbReference type="Gene3D" id="2.40.50.140">
    <property type="entry name" value="Nucleic acid-binding proteins"/>
    <property type="match status" value="1"/>
</dbReference>
<feature type="region of interest" description="Disordered" evidence="13">
    <location>
        <begin position="653"/>
        <end position="718"/>
    </location>
</feature>
<evidence type="ECO:0000256" key="8">
    <source>
        <dbReference type="ARBA" id="ARBA00023125"/>
    </source>
</evidence>
<feature type="compositionally biased region" description="Low complexity" evidence="13">
    <location>
        <begin position="755"/>
        <end position="779"/>
    </location>
</feature>
<keyword evidence="8 11" id="KW-0238">DNA-binding</keyword>
<evidence type="ECO:0000256" key="6">
    <source>
        <dbReference type="ARBA" id="ARBA00022806"/>
    </source>
</evidence>
<dbReference type="OMA" id="NVYPQED"/>
<dbReference type="InterPro" id="IPR031327">
    <property type="entry name" value="MCM"/>
</dbReference>
<comment type="catalytic activity">
    <reaction evidence="10 12">
        <text>ATP + H2O = ADP + phosphate + H(+)</text>
        <dbReference type="Rhea" id="RHEA:13065"/>
        <dbReference type="ChEBI" id="CHEBI:15377"/>
        <dbReference type="ChEBI" id="CHEBI:15378"/>
        <dbReference type="ChEBI" id="CHEBI:30616"/>
        <dbReference type="ChEBI" id="CHEBI:43474"/>
        <dbReference type="ChEBI" id="CHEBI:456216"/>
        <dbReference type="EC" id="3.6.4.12"/>
    </reaction>
</comment>
<keyword evidence="16" id="KW-1185">Reference proteome</keyword>
<accession>F2U872</accession>
<dbReference type="GO" id="GO:0005524">
    <property type="term" value="F:ATP binding"/>
    <property type="evidence" value="ECO:0007669"/>
    <property type="project" value="UniProtKB-UniRule"/>
</dbReference>